<accession>A0A873WFX6</accession>
<evidence type="ECO:0000313" key="2">
    <source>
        <dbReference type="Proteomes" id="UP000662782"/>
    </source>
</evidence>
<proteinExistence type="predicted"/>
<evidence type="ECO:0000313" key="1">
    <source>
        <dbReference type="EMBL" id="QPB09213.1"/>
    </source>
</evidence>
<reference evidence="1 2" key="1">
    <citation type="submission" date="2020-07" db="EMBL/GenBank/DDBJ databases">
        <title>Complete genome sequence of Klebsiella pneumoniae phage Miami.</title>
        <authorList>
            <person name="Mora D.A."/>
            <person name="Lessor L."/>
            <person name="Gill J."/>
            <person name="Liu M."/>
        </authorList>
    </citation>
    <scope>NUCLEOTIDE SEQUENCE [LARGE SCALE GENOMIC DNA]</scope>
</reference>
<name>A0A873WFX6_9CAUD</name>
<dbReference type="Proteomes" id="UP000662782">
    <property type="component" value="Segment"/>
</dbReference>
<keyword evidence="2" id="KW-1185">Reference proteome</keyword>
<sequence>MIVRLVVNQHCRLGWWFEREYFSHLNRDLRDLAPKNSEKYYSGGEHGVNLLTDEGDEIRAWLELVKETYPVIEEEIGLLLKEIGNSKGGFYDMRKILQDRKPSLLWRWSPLNKDFLPPSVF</sequence>
<gene>
    <name evidence="1" type="ORF">CPT_Miami_118</name>
</gene>
<dbReference type="EMBL" id="MT701590">
    <property type="protein sequence ID" value="QPB09213.1"/>
    <property type="molecule type" value="Genomic_DNA"/>
</dbReference>
<organism evidence="1 2">
    <name type="scientific">Klebsiella phage Miami</name>
    <dbReference type="NCBI Taxonomy" id="2767581"/>
    <lineage>
        <taxon>Viruses</taxon>
        <taxon>Duplodnaviria</taxon>
        <taxon>Heunggongvirae</taxon>
        <taxon>Uroviricota</taxon>
        <taxon>Caudoviricetes</taxon>
        <taxon>Chimalliviridae</taxon>
        <taxon>Miamivirus</taxon>
        <taxon>Miamivirus miami</taxon>
    </lineage>
</organism>
<protein>
    <submittedName>
        <fullName evidence="1">Uncharacterized protein</fullName>
    </submittedName>
</protein>